<gene>
    <name evidence="3" type="ORF">PRRU23_25780</name>
</gene>
<dbReference type="EMBL" id="BPTR01000001">
    <property type="protein sequence ID" value="GJG28878.1"/>
    <property type="molecule type" value="Genomic_DNA"/>
</dbReference>
<sequence>MNTRRLLVKLLFLACACPAIAQNTSWVGTWASASEWAGGNDLPKTSLANRTIRQVIRTSIAGNTFRMKLSNEFSEVPVEIRQIYLSLVDDSSAIQKNTSVVLRVKGKHSFTIEKGKALYTDAFKMNIPKLSRVAVTICYGNQVPEHMTSHRGSRTTSYIAQGMVSPKQTFKTEEKLDHWYTMATLETKSDKQDAIAILGNSITDGRGTTTNAQNRWPDRMAEALNGETGVLNLGIGGNCVVEYGISEPALKRFDRDILSQQGISSVVIFEGTNDIGISNKNYEHVADTLIASYRVLASRAKAKGLKVYGATITPTKGNGWYSLWHEAIRQTVNEWIRQTDVFDGVIDFDKAVRDPKDEQQLLPAYSEDGLHLNPEGYRVMGEFAASFFKNLKNK</sequence>
<evidence type="ECO:0000313" key="3">
    <source>
        <dbReference type="EMBL" id="GJG28878.1"/>
    </source>
</evidence>
<dbReference type="CDD" id="cd01830">
    <property type="entry name" value="XynE_like"/>
    <property type="match status" value="1"/>
</dbReference>
<evidence type="ECO:0000259" key="2">
    <source>
        <dbReference type="Pfam" id="PF13472"/>
    </source>
</evidence>
<accession>A0AA37HYW4</accession>
<dbReference type="Pfam" id="PF13472">
    <property type="entry name" value="Lipase_GDSL_2"/>
    <property type="match status" value="1"/>
</dbReference>
<reference evidence="3" key="1">
    <citation type="submission" date="2021-08" db="EMBL/GenBank/DDBJ databases">
        <title>Prevotella lacticifex sp. nov., isolated from rumen of cow.</title>
        <authorList>
            <person name="Shinkai T."/>
            <person name="Ikeyama N."/>
            <person name="Kumagai M."/>
            <person name="Ohmori H."/>
            <person name="Sakamoto M."/>
            <person name="Ohkuma M."/>
            <person name="Mitsumori M."/>
        </authorList>
    </citation>
    <scope>NUCLEOTIDE SEQUENCE</scope>
    <source>
        <strain evidence="3">DSM 11371</strain>
    </source>
</reference>
<protein>
    <recommendedName>
        <fullName evidence="2">SGNH hydrolase-type esterase domain-containing protein</fullName>
    </recommendedName>
</protein>
<evidence type="ECO:0000256" key="1">
    <source>
        <dbReference type="SAM" id="SignalP"/>
    </source>
</evidence>
<dbReference type="RefSeq" id="WP_039869725.1">
    <property type="nucleotide sequence ID" value="NZ_BPTR01000001.1"/>
</dbReference>
<feature type="signal peptide" evidence="1">
    <location>
        <begin position="1"/>
        <end position="21"/>
    </location>
</feature>
<keyword evidence="1" id="KW-0732">Signal</keyword>
<dbReference type="PANTHER" id="PTHR43784">
    <property type="entry name" value="GDSL-LIKE LIPASE/ACYLHYDROLASE, PUTATIVE (AFU_ORTHOLOGUE AFUA_2G00820)-RELATED"/>
    <property type="match status" value="1"/>
</dbReference>
<proteinExistence type="predicted"/>
<organism evidence="3 4">
    <name type="scientific">Segatella bryantii</name>
    <name type="common">Prevotella bryantii</name>
    <dbReference type="NCBI Taxonomy" id="77095"/>
    <lineage>
        <taxon>Bacteria</taxon>
        <taxon>Pseudomonadati</taxon>
        <taxon>Bacteroidota</taxon>
        <taxon>Bacteroidia</taxon>
        <taxon>Bacteroidales</taxon>
        <taxon>Prevotellaceae</taxon>
        <taxon>Segatella</taxon>
    </lineage>
</organism>
<dbReference type="Proteomes" id="UP000887043">
    <property type="component" value="Unassembled WGS sequence"/>
</dbReference>
<dbReference type="AlphaFoldDB" id="A0AA37HYW4"/>
<dbReference type="Gene3D" id="3.40.50.1110">
    <property type="entry name" value="SGNH hydrolase"/>
    <property type="match status" value="1"/>
</dbReference>
<dbReference type="SUPFAM" id="SSF52266">
    <property type="entry name" value="SGNH hydrolase"/>
    <property type="match status" value="1"/>
</dbReference>
<evidence type="ECO:0000313" key="4">
    <source>
        <dbReference type="Proteomes" id="UP000887043"/>
    </source>
</evidence>
<feature type="chain" id="PRO_5041278164" description="SGNH hydrolase-type esterase domain-containing protein" evidence="1">
    <location>
        <begin position="22"/>
        <end position="394"/>
    </location>
</feature>
<dbReference type="PANTHER" id="PTHR43784:SF2">
    <property type="entry name" value="GDSL-LIKE LIPASE_ACYLHYDROLASE, PUTATIVE (AFU_ORTHOLOGUE AFUA_2G00820)-RELATED"/>
    <property type="match status" value="1"/>
</dbReference>
<dbReference type="GO" id="GO:0016788">
    <property type="term" value="F:hydrolase activity, acting on ester bonds"/>
    <property type="evidence" value="ECO:0007669"/>
    <property type="project" value="UniProtKB-ARBA"/>
</dbReference>
<dbReference type="InterPro" id="IPR053140">
    <property type="entry name" value="GDSL_Rv0518-like"/>
</dbReference>
<comment type="caution">
    <text evidence="3">The sequence shown here is derived from an EMBL/GenBank/DDBJ whole genome shotgun (WGS) entry which is preliminary data.</text>
</comment>
<dbReference type="InterPro" id="IPR036514">
    <property type="entry name" value="SGNH_hydro_sf"/>
</dbReference>
<feature type="domain" description="SGNH hydrolase-type esterase" evidence="2">
    <location>
        <begin position="198"/>
        <end position="379"/>
    </location>
</feature>
<name>A0AA37HYW4_SEGBR</name>
<dbReference type="InterPro" id="IPR013830">
    <property type="entry name" value="SGNH_hydro"/>
</dbReference>